<evidence type="ECO:0000256" key="2">
    <source>
        <dbReference type="ARBA" id="ARBA00022692"/>
    </source>
</evidence>
<keyword evidence="5" id="KW-0813">Transport</keyword>
<feature type="non-terminal residue" evidence="5">
    <location>
        <position position="1"/>
    </location>
</feature>
<dbReference type="InterPro" id="IPR005828">
    <property type="entry name" value="MFS_sugar_transport-like"/>
</dbReference>
<keyword evidence="4" id="KW-0472">Membrane</keyword>
<comment type="subcellular location">
    <subcellularLocation>
        <location evidence="1">Membrane</location>
    </subcellularLocation>
</comment>
<accession>A0A2K3MD78</accession>
<protein>
    <submittedName>
        <fullName evidence="5">Putative plastidic glucose transporter 3-like protein</fullName>
    </submittedName>
</protein>
<gene>
    <name evidence="5" type="ORF">L195_g044841</name>
</gene>
<reference evidence="5 6" key="1">
    <citation type="journal article" date="2014" name="Am. J. Bot.">
        <title>Genome assembly and annotation for red clover (Trifolium pratense; Fabaceae).</title>
        <authorList>
            <person name="Istvanek J."/>
            <person name="Jaros M."/>
            <person name="Krenek A."/>
            <person name="Repkova J."/>
        </authorList>
    </citation>
    <scope>NUCLEOTIDE SEQUENCE [LARGE SCALE GENOMIC DNA]</scope>
    <source>
        <strain evidence="6">cv. Tatra</strain>
        <tissue evidence="5">Young leaves</tissue>
    </source>
</reference>
<dbReference type="InterPro" id="IPR036259">
    <property type="entry name" value="MFS_trans_sf"/>
</dbReference>
<evidence type="ECO:0000313" key="6">
    <source>
        <dbReference type="Proteomes" id="UP000236291"/>
    </source>
</evidence>
<evidence type="ECO:0000256" key="3">
    <source>
        <dbReference type="ARBA" id="ARBA00022989"/>
    </source>
</evidence>
<organism evidence="5 6">
    <name type="scientific">Trifolium pratense</name>
    <name type="common">Red clover</name>
    <dbReference type="NCBI Taxonomy" id="57577"/>
    <lineage>
        <taxon>Eukaryota</taxon>
        <taxon>Viridiplantae</taxon>
        <taxon>Streptophyta</taxon>
        <taxon>Embryophyta</taxon>
        <taxon>Tracheophyta</taxon>
        <taxon>Spermatophyta</taxon>
        <taxon>Magnoliopsida</taxon>
        <taxon>eudicotyledons</taxon>
        <taxon>Gunneridae</taxon>
        <taxon>Pentapetalae</taxon>
        <taxon>rosids</taxon>
        <taxon>fabids</taxon>
        <taxon>Fabales</taxon>
        <taxon>Fabaceae</taxon>
        <taxon>Papilionoideae</taxon>
        <taxon>50 kb inversion clade</taxon>
        <taxon>NPAAA clade</taxon>
        <taxon>Hologalegina</taxon>
        <taxon>IRL clade</taxon>
        <taxon>Trifolieae</taxon>
        <taxon>Trifolium</taxon>
    </lineage>
</organism>
<comment type="caution">
    <text evidence="5">The sequence shown here is derived from an EMBL/GenBank/DDBJ whole genome shotgun (WGS) entry which is preliminary data.</text>
</comment>
<evidence type="ECO:0000256" key="1">
    <source>
        <dbReference type="ARBA" id="ARBA00004370"/>
    </source>
</evidence>
<evidence type="ECO:0000256" key="4">
    <source>
        <dbReference type="ARBA" id="ARBA00023136"/>
    </source>
</evidence>
<dbReference type="GO" id="GO:0022857">
    <property type="term" value="F:transmembrane transporter activity"/>
    <property type="evidence" value="ECO:0007669"/>
    <property type="project" value="InterPro"/>
</dbReference>
<keyword evidence="3" id="KW-1133">Transmembrane helix</keyword>
<dbReference type="Pfam" id="PF00083">
    <property type="entry name" value="Sugar_tr"/>
    <property type="match status" value="1"/>
</dbReference>
<sequence>RYVLSFALGAGPVPCLLMSEILPGKIRAKAMAICLAVHWWSSRTPLSKYWGRSICSTIQDWQHRT</sequence>
<evidence type="ECO:0000313" key="5">
    <source>
        <dbReference type="EMBL" id="PNX88728.1"/>
    </source>
</evidence>
<reference evidence="5 6" key="2">
    <citation type="journal article" date="2017" name="Front. Plant Sci.">
        <title>Gene Classification and Mining of Molecular Markers Useful in Red Clover (Trifolium pratense) Breeding.</title>
        <authorList>
            <person name="Istvanek J."/>
            <person name="Dluhosova J."/>
            <person name="Dluhos P."/>
            <person name="Patkova L."/>
            <person name="Nedelnik J."/>
            <person name="Repkova J."/>
        </authorList>
    </citation>
    <scope>NUCLEOTIDE SEQUENCE [LARGE SCALE GENOMIC DNA]</scope>
    <source>
        <strain evidence="6">cv. Tatra</strain>
        <tissue evidence="5">Young leaves</tissue>
    </source>
</reference>
<keyword evidence="2" id="KW-0812">Transmembrane</keyword>
<dbReference type="EMBL" id="ASHM01057525">
    <property type="protein sequence ID" value="PNX88728.1"/>
    <property type="molecule type" value="Genomic_DNA"/>
</dbReference>
<dbReference type="Gene3D" id="1.20.1250.20">
    <property type="entry name" value="MFS general substrate transporter like domains"/>
    <property type="match status" value="1"/>
</dbReference>
<dbReference type="GO" id="GO:0016020">
    <property type="term" value="C:membrane"/>
    <property type="evidence" value="ECO:0007669"/>
    <property type="project" value="UniProtKB-SubCell"/>
</dbReference>
<dbReference type="Proteomes" id="UP000236291">
    <property type="component" value="Unassembled WGS sequence"/>
</dbReference>
<name>A0A2K3MD78_TRIPR</name>
<keyword evidence="5" id="KW-0762">Sugar transport</keyword>
<dbReference type="AlphaFoldDB" id="A0A2K3MD78"/>
<proteinExistence type="predicted"/>